<feature type="chain" id="PRO_5003780410" evidence="7">
    <location>
        <begin position="21"/>
        <end position="1057"/>
    </location>
</feature>
<dbReference type="STRING" id="1123866.NT01SARS_0403"/>
<dbReference type="PANTHER" id="PTHR30069:SF46">
    <property type="entry name" value="OAR PROTEIN"/>
    <property type="match status" value="1"/>
</dbReference>
<dbReference type="Pfam" id="PF07715">
    <property type="entry name" value="Plug"/>
    <property type="match status" value="1"/>
</dbReference>
<dbReference type="SUPFAM" id="SSF56935">
    <property type="entry name" value="Porins"/>
    <property type="match status" value="1"/>
</dbReference>
<keyword evidence="6" id="KW-0998">Cell outer membrane</keyword>
<dbReference type="Pfam" id="PF25183">
    <property type="entry name" value="OMP_b-brl_4"/>
    <property type="match status" value="1"/>
</dbReference>
<evidence type="ECO:0000256" key="2">
    <source>
        <dbReference type="ARBA" id="ARBA00022448"/>
    </source>
</evidence>
<comment type="subcellular location">
    <subcellularLocation>
        <location evidence="1">Cell outer membrane</location>
        <topology evidence="1">Multi-pass membrane protein</topology>
    </subcellularLocation>
</comment>
<dbReference type="InterPro" id="IPR039426">
    <property type="entry name" value="TonB-dep_rcpt-like"/>
</dbReference>
<gene>
    <name evidence="10" type="ORF">NT01SARS_0403</name>
</gene>
<evidence type="ECO:0000313" key="11">
    <source>
        <dbReference type="Proteomes" id="UP000010305"/>
    </source>
</evidence>
<organism evidence="10 11">
    <name type="scientific">SAR86 cluster bacterium SAR86A</name>
    <dbReference type="NCBI Taxonomy" id="1123866"/>
    <lineage>
        <taxon>Bacteria</taxon>
        <taxon>Pseudomonadati</taxon>
        <taxon>Pseudomonadota</taxon>
        <taxon>Gammaproteobacteria</taxon>
        <taxon>SAR86 cluster</taxon>
    </lineage>
</organism>
<evidence type="ECO:0000256" key="3">
    <source>
        <dbReference type="ARBA" id="ARBA00022452"/>
    </source>
</evidence>
<dbReference type="Proteomes" id="UP000010305">
    <property type="component" value="Unassembled WGS sequence"/>
</dbReference>
<dbReference type="GO" id="GO:0044718">
    <property type="term" value="P:siderophore transmembrane transport"/>
    <property type="evidence" value="ECO:0007669"/>
    <property type="project" value="TreeGrafter"/>
</dbReference>
<accession>J4KS16</accession>
<feature type="signal peptide" evidence="7">
    <location>
        <begin position="1"/>
        <end position="20"/>
    </location>
</feature>
<keyword evidence="4" id="KW-0812">Transmembrane</keyword>
<feature type="domain" description="TonB-dependent receptor plug" evidence="8">
    <location>
        <begin position="124"/>
        <end position="228"/>
    </location>
</feature>
<dbReference type="Gene3D" id="2.170.130.10">
    <property type="entry name" value="TonB-dependent receptor, plug domain"/>
    <property type="match status" value="1"/>
</dbReference>
<evidence type="ECO:0000256" key="5">
    <source>
        <dbReference type="ARBA" id="ARBA00023136"/>
    </source>
</evidence>
<dbReference type="Gene3D" id="2.40.170.20">
    <property type="entry name" value="TonB-dependent receptor, beta-barrel domain"/>
    <property type="match status" value="1"/>
</dbReference>
<name>J4KS16_9GAMM</name>
<evidence type="ECO:0000313" key="10">
    <source>
        <dbReference type="EMBL" id="EJP71919.1"/>
    </source>
</evidence>
<dbReference type="InterPro" id="IPR036942">
    <property type="entry name" value="Beta-barrel_TonB_sf"/>
</dbReference>
<dbReference type="AlphaFoldDB" id="J4KS16"/>
<dbReference type="GO" id="GO:0009279">
    <property type="term" value="C:cell outer membrane"/>
    <property type="evidence" value="ECO:0007669"/>
    <property type="project" value="UniProtKB-SubCell"/>
</dbReference>
<dbReference type="InterPro" id="IPR012910">
    <property type="entry name" value="Plug_dom"/>
</dbReference>
<dbReference type="InterPro" id="IPR037066">
    <property type="entry name" value="Plug_dom_sf"/>
</dbReference>
<keyword evidence="5" id="KW-0472">Membrane</keyword>
<dbReference type="Gene3D" id="2.60.40.1120">
    <property type="entry name" value="Carboxypeptidase-like, regulatory domain"/>
    <property type="match status" value="1"/>
</dbReference>
<proteinExistence type="predicted"/>
<protein>
    <submittedName>
        <fullName evidence="10">Putative outer membrane protein with a TonB box</fullName>
    </submittedName>
</protein>
<evidence type="ECO:0000259" key="8">
    <source>
        <dbReference type="Pfam" id="PF07715"/>
    </source>
</evidence>
<keyword evidence="2" id="KW-0813">Transport</keyword>
<dbReference type="InterPro" id="IPR008969">
    <property type="entry name" value="CarboxyPept-like_regulatory"/>
</dbReference>
<evidence type="ECO:0000256" key="4">
    <source>
        <dbReference type="ARBA" id="ARBA00022692"/>
    </source>
</evidence>
<dbReference type="EMBL" id="JH611156">
    <property type="protein sequence ID" value="EJP71919.1"/>
    <property type="molecule type" value="Genomic_DNA"/>
</dbReference>
<keyword evidence="3" id="KW-1134">Transmembrane beta strand</keyword>
<feature type="domain" description="TonB-dependent transporter Oar-like beta-barrel" evidence="9">
    <location>
        <begin position="232"/>
        <end position="994"/>
    </location>
</feature>
<dbReference type="Pfam" id="PF13620">
    <property type="entry name" value="CarboxypepD_reg"/>
    <property type="match status" value="1"/>
</dbReference>
<evidence type="ECO:0000256" key="7">
    <source>
        <dbReference type="SAM" id="SignalP"/>
    </source>
</evidence>
<evidence type="ECO:0000256" key="6">
    <source>
        <dbReference type="ARBA" id="ARBA00023237"/>
    </source>
</evidence>
<keyword evidence="7" id="KW-0732">Signal</keyword>
<dbReference type="GO" id="GO:0015344">
    <property type="term" value="F:siderophore uptake transmembrane transporter activity"/>
    <property type="evidence" value="ECO:0007669"/>
    <property type="project" value="TreeGrafter"/>
</dbReference>
<evidence type="ECO:0000259" key="9">
    <source>
        <dbReference type="Pfam" id="PF25183"/>
    </source>
</evidence>
<dbReference type="PANTHER" id="PTHR30069">
    <property type="entry name" value="TONB-DEPENDENT OUTER MEMBRANE RECEPTOR"/>
    <property type="match status" value="1"/>
</dbReference>
<sequence length="1057" mass="116174">MKKILLAFLPVLLLTTSLSANVDTTARIKGTVNVSGASVEATHTPTNTTKTVVSSASGNFNINFLPIGGPYKIKISKTGYATQTIDVMSLTVAEPLKIAVNLIADDIDEVQVIASKVSTSKVNSGSVLSSERIASIPTITRNIADYLKFDPRVSVNGANARSTEISVLGKNSRLNDFTIDGVSFNDAFGLNDSGFATMKNPISIDFVDEITVDITPYDVSKGNATGGTITAVTKAGTNEFHGSVYTTQRDKSNVGDLPNGEEYSDFDEEALAITLSGPIIKDKLFFFIGYEESEDTRPSLWGTSDSNATNKWGTSSQTMDAVAKHMLDTYGYTAGSYNSITFPTTQEQLLVKLNGNINDNHAAELIYQVTEDSFYSNYDSSANPVFSNNYYEIPPETDRVTLNIYSDWTDRFSTRIRFSDRFFEQDANSGDGGYGGLMPEFHIYGLPNREIIYVGADRYRGHNLIEVDQQLMSIKGNLDLDDHYITFGYETDSSSIYNSFINRYTGELNFSSLDDFYAGNYNRVEVFAVSIDSGGPYSLVRDDPALPAARFDIDETIMYIQDEWQVSDTLSLVFGVRHYDFDIPQQTLLNTSYESKFGFRNNATVSYTITQPRFSFDMDVSDSLFGDSDKVVAASLTGGYGLFHGRLPKVFFSNGFGRSSVDSFYSRFGGGGPSSACAGPIPNLSSGAVTGVTDPRFFWYRSAASTCALKGASSNWYGYTHGTDPDFEGPSTWRGNLKLDMLTASGYDISLEYNRDTVRKDVDFKDYSYSERSVLADGRPVTSSRENTYITNTTFGGGYSFTTAVQKGFENGVEFYFGYTNMEQRDVAAMTSAQHSSSYGYQPRGYGEIVPAARSSFMNEHKFVLALSYTTQIIGDNDTTFSLLGIRKSGEPHSITFGGDSFNGSGRDGYDLAYIPTGVNDPNVVFASADVANEVMAFVNSKGCISAYAGTIIPRNTCDNPWQGRIDLRITQEIKLGDNGHKLVGYFDIQNLYNLLSNSRGWAQEVNYNVSRAIDIDGADSSGRYLISGVDTDDSYFYSTANGQSMWQINFGLAYRF</sequence>
<evidence type="ECO:0000256" key="1">
    <source>
        <dbReference type="ARBA" id="ARBA00004571"/>
    </source>
</evidence>
<dbReference type="HOGENOM" id="CLU_006298_1_0_6"/>
<dbReference type="SUPFAM" id="SSF49464">
    <property type="entry name" value="Carboxypeptidase regulatory domain-like"/>
    <property type="match status" value="1"/>
</dbReference>
<dbReference type="InterPro" id="IPR057601">
    <property type="entry name" value="Oar-like_b-barrel"/>
</dbReference>
<reference evidence="10 11" key="1">
    <citation type="journal article" date="2012" name="ISME J.">
        <title>Genomic insights to SAR86, an abundant and uncultivated marine bacterial lineage.</title>
        <authorList>
            <person name="Dupont C.L."/>
            <person name="Rusch D.B."/>
            <person name="Yooseph S."/>
            <person name="Lombardo M.J."/>
            <person name="Richter R.A."/>
            <person name="Valas R."/>
            <person name="Novotny M."/>
            <person name="Yee-Greenbaum J."/>
            <person name="Selengut J.D."/>
            <person name="Haft D.H."/>
            <person name="Halpern A.L."/>
            <person name="Lasken R.S."/>
            <person name="Nealson K."/>
            <person name="Friedman R."/>
            <person name="Venter J.C."/>
        </authorList>
    </citation>
    <scope>NUCLEOTIDE SEQUENCE [LARGE SCALE GENOMIC DNA]</scope>
</reference>